<dbReference type="STRING" id="576131.SAMN05444486_102558"/>
<organism evidence="1 2">
    <name type="scientific">Lentibacter algarum</name>
    <dbReference type="NCBI Taxonomy" id="576131"/>
    <lineage>
        <taxon>Bacteria</taxon>
        <taxon>Pseudomonadati</taxon>
        <taxon>Pseudomonadota</taxon>
        <taxon>Alphaproteobacteria</taxon>
        <taxon>Rhodobacterales</taxon>
        <taxon>Roseobacteraceae</taxon>
        <taxon>Lentibacter</taxon>
    </lineage>
</organism>
<dbReference type="AlphaFoldDB" id="A0A1H3KJD7"/>
<gene>
    <name evidence="1" type="ORF">SAMN05444486_102558</name>
</gene>
<dbReference type="SUPFAM" id="SSF52540">
    <property type="entry name" value="P-loop containing nucleoside triphosphate hydrolases"/>
    <property type="match status" value="1"/>
</dbReference>
<proteinExistence type="predicted"/>
<evidence type="ECO:0000313" key="1">
    <source>
        <dbReference type="EMBL" id="SDY51768.1"/>
    </source>
</evidence>
<dbReference type="OrthoDB" id="7833823at2"/>
<evidence type="ECO:0008006" key="3">
    <source>
        <dbReference type="Google" id="ProtNLM"/>
    </source>
</evidence>
<dbReference type="InterPro" id="IPR027417">
    <property type="entry name" value="P-loop_NTPase"/>
</dbReference>
<dbReference type="Proteomes" id="UP000199026">
    <property type="component" value="Unassembled WGS sequence"/>
</dbReference>
<accession>A0A1H3KJD7</accession>
<dbReference type="GeneID" id="78124627"/>
<evidence type="ECO:0000313" key="2">
    <source>
        <dbReference type="Proteomes" id="UP000199026"/>
    </source>
</evidence>
<dbReference type="Gene3D" id="3.40.50.300">
    <property type="entry name" value="P-loop containing nucleotide triphosphate hydrolases"/>
    <property type="match status" value="1"/>
</dbReference>
<dbReference type="EMBL" id="FNPR01000002">
    <property type="protein sequence ID" value="SDY51768.1"/>
    <property type="molecule type" value="Genomic_DNA"/>
</dbReference>
<sequence length="154" mass="17332">MSDSFKIVNLGLPKTGTTTLTRALRRAAIATADWKIHRRQSDDESLIGQHLGTILYQDYFQSGDPLARLSKFRAFNELSHAGLKHSLWPQSDWALLEAIEKHHPETRFMLNTRSPARAASSIMRWGNMGTLRLPNTNVPGLPKGYGHEEAQLAR</sequence>
<keyword evidence="2" id="KW-1185">Reference proteome</keyword>
<protein>
    <recommendedName>
        <fullName evidence="3">Sulfotransferase family protein</fullName>
    </recommendedName>
</protein>
<reference evidence="1 2" key="1">
    <citation type="submission" date="2016-10" db="EMBL/GenBank/DDBJ databases">
        <authorList>
            <person name="de Groot N.N."/>
        </authorList>
    </citation>
    <scope>NUCLEOTIDE SEQUENCE [LARGE SCALE GENOMIC DNA]</scope>
    <source>
        <strain evidence="1 2">DSM 24677</strain>
    </source>
</reference>
<dbReference type="RefSeq" id="WP_089890534.1">
    <property type="nucleotide sequence ID" value="NZ_FNPR01000002.1"/>
</dbReference>
<name>A0A1H3KJD7_9RHOB</name>